<name>A0A4S4DM35_CAMSN</name>
<proteinExistence type="predicted"/>
<accession>A0A4S4DM35</accession>
<evidence type="ECO:0000313" key="3">
    <source>
        <dbReference type="Proteomes" id="UP000306102"/>
    </source>
</evidence>
<dbReference type="Pfam" id="PF00226">
    <property type="entry name" value="DnaJ"/>
    <property type="match status" value="1"/>
</dbReference>
<dbReference type="InterPro" id="IPR036869">
    <property type="entry name" value="J_dom_sf"/>
</dbReference>
<dbReference type="EMBL" id="SDRB02010818">
    <property type="protein sequence ID" value="THG04040.1"/>
    <property type="molecule type" value="Genomic_DNA"/>
</dbReference>
<dbReference type="STRING" id="542762.A0A4S4DM35"/>
<dbReference type="InterPro" id="IPR001623">
    <property type="entry name" value="DnaJ_domain"/>
</dbReference>
<keyword evidence="3" id="KW-1185">Reference proteome</keyword>
<reference evidence="2 3" key="1">
    <citation type="journal article" date="2018" name="Proc. Natl. Acad. Sci. U.S.A.">
        <title>Draft genome sequence of Camellia sinensis var. sinensis provides insights into the evolution of the tea genome and tea quality.</title>
        <authorList>
            <person name="Wei C."/>
            <person name="Yang H."/>
            <person name="Wang S."/>
            <person name="Zhao J."/>
            <person name="Liu C."/>
            <person name="Gao L."/>
            <person name="Xia E."/>
            <person name="Lu Y."/>
            <person name="Tai Y."/>
            <person name="She G."/>
            <person name="Sun J."/>
            <person name="Cao H."/>
            <person name="Tong W."/>
            <person name="Gao Q."/>
            <person name="Li Y."/>
            <person name="Deng W."/>
            <person name="Jiang X."/>
            <person name="Wang W."/>
            <person name="Chen Q."/>
            <person name="Zhang S."/>
            <person name="Li H."/>
            <person name="Wu J."/>
            <person name="Wang P."/>
            <person name="Li P."/>
            <person name="Shi C."/>
            <person name="Zheng F."/>
            <person name="Jian J."/>
            <person name="Huang B."/>
            <person name="Shan D."/>
            <person name="Shi M."/>
            <person name="Fang C."/>
            <person name="Yue Y."/>
            <person name="Li F."/>
            <person name="Li D."/>
            <person name="Wei S."/>
            <person name="Han B."/>
            <person name="Jiang C."/>
            <person name="Yin Y."/>
            <person name="Xia T."/>
            <person name="Zhang Z."/>
            <person name="Bennetzen J.L."/>
            <person name="Zhao S."/>
            <person name="Wan X."/>
        </authorList>
    </citation>
    <scope>NUCLEOTIDE SEQUENCE [LARGE SCALE GENOMIC DNA]</scope>
    <source>
        <strain evidence="3">cv. Shuchazao</strain>
        <tissue evidence="2">Leaf</tissue>
    </source>
</reference>
<evidence type="ECO:0000259" key="1">
    <source>
        <dbReference type="PROSITE" id="PS50076"/>
    </source>
</evidence>
<dbReference type="PANTHER" id="PTHR45432:SF2">
    <property type="entry name" value="CHAPERONE PROTEIN DNAJ 11, CHLOROPLASTIC"/>
    <property type="match status" value="1"/>
</dbReference>
<gene>
    <name evidence="2" type="ORF">TEA_004713</name>
</gene>
<dbReference type="CDD" id="cd06257">
    <property type="entry name" value="DnaJ"/>
    <property type="match status" value="1"/>
</dbReference>
<dbReference type="AlphaFoldDB" id="A0A4S4DM35"/>
<dbReference type="PROSITE" id="PS50076">
    <property type="entry name" value="DNAJ_2"/>
    <property type="match status" value="1"/>
</dbReference>
<dbReference type="PANTHER" id="PTHR45432">
    <property type="entry name" value="CHAPERONE PROTEIN DNAJ 11, CHLOROPLASTIC-LIKE"/>
    <property type="match status" value="1"/>
</dbReference>
<dbReference type="SUPFAM" id="SSF46565">
    <property type="entry name" value="Chaperone J-domain"/>
    <property type="match status" value="1"/>
</dbReference>
<organism evidence="2 3">
    <name type="scientific">Camellia sinensis var. sinensis</name>
    <name type="common">China tea</name>
    <dbReference type="NCBI Taxonomy" id="542762"/>
    <lineage>
        <taxon>Eukaryota</taxon>
        <taxon>Viridiplantae</taxon>
        <taxon>Streptophyta</taxon>
        <taxon>Embryophyta</taxon>
        <taxon>Tracheophyta</taxon>
        <taxon>Spermatophyta</taxon>
        <taxon>Magnoliopsida</taxon>
        <taxon>eudicotyledons</taxon>
        <taxon>Gunneridae</taxon>
        <taxon>Pentapetalae</taxon>
        <taxon>asterids</taxon>
        <taxon>Ericales</taxon>
        <taxon>Theaceae</taxon>
        <taxon>Camellia</taxon>
    </lineage>
</organism>
<dbReference type="SMART" id="SM00271">
    <property type="entry name" value="DnaJ"/>
    <property type="match status" value="1"/>
</dbReference>
<protein>
    <recommendedName>
        <fullName evidence="1">J domain-containing protein</fullName>
    </recommendedName>
</protein>
<evidence type="ECO:0000313" key="2">
    <source>
        <dbReference type="EMBL" id="THG04040.1"/>
    </source>
</evidence>
<sequence length="164" mass="17774">MIASLTLPTTGTFRFSPGNRLSLAGTTRSISKMSFAAVNPCKSAIHASTATAPAVETRKSRSASLYEVLKVNRNASPVEIKTAYRSLAKVYHPDTSSSSHSDSSDGRDFIEIHKAYTTLSDPAAKALYDLSLSAGSRGRPFGYAAVVSRSGFYPTRRWETDQCW</sequence>
<dbReference type="Proteomes" id="UP000306102">
    <property type="component" value="Unassembled WGS sequence"/>
</dbReference>
<dbReference type="PRINTS" id="PR00625">
    <property type="entry name" value="JDOMAIN"/>
</dbReference>
<feature type="domain" description="J" evidence="1">
    <location>
        <begin position="64"/>
        <end position="132"/>
    </location>
</feature>
<dbReference type="Gene3D" id="1.10.287.110">
    <property type="entry name" value="DnaJ domain"/>
    <property type="match status" value="1"/>
</dbReference>
<comment type="caution">
    <text evidence="2">The sequence shown here is derived from an EMBL/GenBank/DDBJ whole genome shotgun (WGS) entry which is preliminary data.</text>
</comment>